<accession>A0A0G4IB19</accession>
<gene>
    <name evidence="1" type="ORF">Cvel_12723</name>
</gene>
<dbReference type="AlphaFoldDB" id="A0A0G4IB19"/>
<name>A0A0G4IB19_9ALVE</name>
<organism evidence="1">
    <name type="scientific">Chromera velia CCMP2878</name>
    <dbReference type="NCBI Taxonomy" id="1169474"/>
    <lineage>
        <taxon>Eukaryota</taxon>
        <taxon>Sar</taxon>
        <taxon>Alveolata</taxon>
        <taxon>Colpodellida</taxon>
        <taxon>Chromeraceae</taxon>
        <taxon>Chromera</taxon>
    </lineage>
</organism>
<sequence>MSLERAFSVTAFPSMRVESLKELIGQRMHWKQLDTGSRLFLPECPEKCRSRRPSLAAAVGRGVGLFGGAAAVPAAPAVGRGVGPFGAPGAAAAPAAPAVGRGVGLFGGAAAVPAAPFGAPGAAPASREEVCVHRGRELENGRTLSEYKDELNTVGDMNGLTRLIGEPSPEFALLSQIRYPPRFQFCSFVLSRSVCASNGSMSCEAQLEREDINGRWEDIESVLQGDIDQFAREAVLELREAPPQRTFVARTVPLFPLPSSEVTKENITAGIRAVWKDQNDRGATKISVFPRVMRWQRDEFLSCMFFLKRHPLFGFGKQSVHQICDIVLRWLALPPSQWLERDSEDSIRARPSLGVRTVRTKVECIAELAGEPRYRHIPGLVRGSPLDLSTLQERQTLYSEDGKDTLPVSTCLREGGEGDEGGYQEEGVRLGVRKAVGTVRLECESLHVGGRYRLSVRGLGGSRSYDATFVVEDPTQSLPSAAGGLAPSGQTWVRLNDFGWAAGIS</sequence>
<dbReference type="VEuPathDB" id="CryptoDB:Cvel_12723"/>
<protein>
    <submittedName>
        <fullName evidence="1">Uncharacterized protein</fullName>
    </submittedName>
</protein>
<proteinExistence type="predicted"/>
<dbReference type="EMBL" id="CDMZ01005782">
    <property type="protein sequence ID" value="CEM54368.1"/>
    <property type="molecule type" value="Genomic_DNA"/>
</dbReference>
<reference evidence="1" key="1">
    <citation type="submission" date="2014-11" db="EMBL/GenBank/DDBJ databases">
        <authorList>
            <person name="Otto D Thomas"/>
            <person name="Naeem Raeece"/>
        </authorList>
    </citation>
    <scope>NUCLEOTIDE SEQUENCE</scope>
</reference>
<evidence type="ECO:0000313" key="1">
    <source>
        <dbReference type="EMBL" id="CEM54368.1"/>
    </source>
</evidence>